<feature type="transmembrane region" description="Helical" evidence="1">
    <location>
        <begin position="503"/>
        <end position="521"/>
    </location>
</feature>
<evidence type="ECO:0000256" key="1">
    <source>
        <dbReference type="SAM" id="Phobius"/>
    </source>
</evidence>
<evidence type="ECO:0008006" key="4">
    <source>
        <dbReference type="Google" id="ProtNLM"/>
    </source>
</evidence>
<feature type="transmembrane region" description="Helical" evidence="1">
    <location>
        <begin position="268"/>
        <end position="288"/>
    </location>
</feature>
<feature type="transmembrane region" description="Helical" evidence="1">
    <location>
        <begin position="213"/>
        <end position="232"/>
    </location>
</feature>
<sequence length="528" mass="60805">MRLSVLHQYLLIVAISLLPFIPFFTTNDIPHTHDGPVHLARMAAYYKALTDGQILPRWAGDLNYGYGMPLFNFIYHLPYLFSSFFIFLRFSLVDTFKIVLALSFLISGVTIFAFSRAFWKDTKKAFLVTIFYQFFAPFRLVETHVRGSFGEAYTYAAFPFVLYGIVRKNIFITAVAGAFLILSHNSVSLLFFALAATFAFVTSKTWRVRVYQAGALAGALALSATYWLPAIVERKFTYGDLFMKDVFQMHFPQLYQLFIPNFTNAPTFLTEGISVQIGIFHVIALFFARDKTLWRYIILWSLIALFFMQPISSFLWRYFPILRQFQFPWRFLSIFVIMTTLASGLLMRMRVFQKPLMYCGTLALVIVSTLYFWNPPLGFDTVSDEGFYWNYPLNTTYYGETDVVWSAGPHQSYPPSPIQVASGDTIVTNIEKRSTQHTFQVSSTTESTIVDNTQYFPGWRAYVDGTQVPIEFQDINWRGLITFSVPPGQHSVRVAFGHTPVRLIANVVSVSTLLFLLLIWVKKKYFYH</sequence>
<evidence type="ECO:0000313" key="2">
    <source>
        <dbReference type="EMBL" id="KKR86148.1"/>
    </source>
</evidence>
<keyword evidence="1" id="KW-0472">Membrane</keyword>
<comment type="caution">
    <text evidence="2">The sequence shown here is derived from an EMBL/GenBank/DDBJ whole genome shotgun (WGS) entry which is preliminary data.</text>
</comment>
<feature type="transmembrane region" description="Helical" evidence="1">
    <location>
        <begin position="7"/>
        <end position="25"/>
    </location>
</feature>
<proteinExistence type="predicted"/>
<feature type="transmembrane region" description="Helical" evidence="1">
    <location>
        <begin position="125"/>
        <end position="141"/>
    </location>
</feature>
<dbReference type="Proteomes" id="UP000034854">
    <property type="component" value="Unassembled WGS sequence"/>
</dbReference>
<feature type="transmembrane region" description="Helical" evidence="1">
    <location>
        <begin position="172"/>
        <end position="201"/>
    </location>
</feature>
<dbReference type="AlphaFoldDB" id="A0A0G0UB07"/>
<reference evidence="2 3" key="1">
    <citation type="journal article" date="2015" name="Nature">
        <title>rRNA introns, odd ribosomes, and small enigmatic genomes across a large radiation of phyla.</title>
        <authorList>
            <person name="Brown C.T."/>
            <person name="Hug L.A."/>
            <person name="Thomas B.C."/>
            <person name="Sharon I."/>
            <person name="Castelle C.J."/>
            <person name="Singh A."/>
            <person name="Wilkins M.J."/>
            <person name="Williams K.H."/>
            <person name="Banfield J.F."/>
        </authorList>
    </citation>
    <scope>NUCLEOTIDE SEQUENCE [LARGE SCALE GENOMIC DNA]</scope>
</reference>
<organism evidence="2 3">
    <name type="scientific">Candidatus Curtissbacteria bacterium GW2011_GWA1_41_11</name>
    <dbReference type="NCBI Taxonomy" id="1618409"/>
    <lineage>
        <taxon>Bacteria</taxon>
        <taxon>Candidatus Curtissiibacteriota</taxon>
    </lineage>
</organism>
<dbReference type="EMBL" id="LCAG01000020">
    <property type="protein sequence ID" value="KKR86148.1"/>
    <property type="molecule type" value="Genomic_DNA"/>
</dbReference>
<feature type="transmembrane region" description="Helical" evidence="1">
    <location>
        <begin position="148"/>
        <end position="166"/>
    </location>
</feature>
<accession>A0A0G0UB07</accession>
<feature type="transmembrane region" description="Helical" evidence="1">
    <location>
        <begin position="297"/>
        <end position="319"/>
    </location>
</feature>
<feature type="transmembrane region" description="Helical" evidence="1">
    <location>
        <begin position="99"/>
        <end position="119"/>
    </location>
</feature>
<name>A0A0G0UB07_9BACT</name>
<feature type="transmembrane region" description="Helical" evidence="1">
    <location>
        <begin position="356"/>
        <end position="373"/>
    </location>
</feature>
<feature type="transmembrane region" description="Helical" evidence="1">
    <location>
        <begin position="331"/>
        <end position="349"/>
    </location>
</feature>
<keyword evidence="1" id="KW-0812">Transmembrane</keyword>
<feature type="transmembrane region" description="Helical" evidence="1">
    <location>
        <begin position="73"/>
        <end position="92"/>
    </location>
</feature>
<keyword evidence="1" id="KW-1133">Transmembrane helix</keyword>
<evidence type="ECO:0000313" key="3">
    <source>
        <dbReference type="Proteomes" id="UP000034854"/>
    </source>
</evidence>
<protein>
    <recommendedName>
        <fullName evidence="4">Membrane protein 6-pyruvoyl-tetrahydropterin synthase-related domain-containing protein</fullName>
    </recommendedName>
</protein>
<gene>
    <name evidence="2" type="ORF">UU34_C0020G0009</name>
</gene>